<protein>
    <submittedName>
        <fullName evidence="1">Uncharacterized protein</fullName>
    </submittedName>
</protein>
<evidence type="ECO:0000313" key="1">
    <source>
        <dbReference type="EMBL" id="CAH1433208.1"/>
    </source>
</evidence>
<dbReference type="EMBL" id="CAKMRJ010003334">
    <property type="protein sequence ID" value="CAH1433208.1"/>
    <property type="molecule type" value="Genomic_DNA"/>
</dbReference>
<name>A0AAU9MYQ6_9ASTR</name>
<dbReference type="AlphaFoldDB" id="A0AAU9MYQ6"/>
<proteinExistence type="predicted"/>
<evidence type="ECO:0000313" key="2">
    <source>
        <dbReference type="Proteomes" id="UP001157418"/>
    </source>
</evidence>
<gene>
    <name evidence="1" type="ORF">LVIROSA_LOCUS19808</name>
</gene>
<reference evidence="1 2" key="1">
    <citation type="submission" date="2022-01" db="EMBL/GenBank/DDBJ databases">
        <authorList>
            <person name="Xiong W."/>
            <person name="Schranz E."/>
        </authorList>
    </citation>
    <scope>NUCLEOTIDE SEQUENCE [LARGE SCALE GENOMIC DNA]</scope>
</reference>
<accession>A0AAU9MYQ6</accession>
<keyword evidence="2" id="KW-1185">Reference proteome</keyword>
<dbReference type="Proteomes" id="UP001157418">
    <property type="component" value="Unassembled WGS sequence"/>
</dbReference>
<dbReference type="PANTHER" id="PTHR31973:SF187">
    <property type="entry name" value="MUTATOR TRANSPOSASE MUDRA PROTEIN"/>
    <property type="match status" value="1"/>
</dbReference>
<dbReference type="PANTHER" id="PTHR31973">
    <property type="entry name" value="POLYPROTEIN, PUTATIVE-RELATED"/>
    <property type="match status" value="1"/>
</dbReference>
<comment type="caution">
    <text evidence="1">The sequence shown here is derived from an EMBL/GenBank/DDBJ whole genome shotgun (WGS) entry which is preliminary data.</text>
</comment>
<organism evidence="1 2">
    <name type="scientific">Lactuca virosa</name>
    <dbReference type="NCBI Taxonomy" id="75947"/>
    <lineage>
        <taxon>Eukaryota</taxon>
        <taxon>Viridiplantae</taxon>
        <taxon>Streptophyta</taxon>
        <taxon>Embryophyta</taxon>
        <taxon>Tracheophyta</taxon>
        <taxon>Spermatophyta</taxon>
        <taxon>Magnoliopsida</taxon>
        <taxon>eudicotyledons</taxon>
        <taxon>Gunneridae</taxon>
        <taxon>Pentapetalae</taxon>
        <taxon>asterids</taxon>
        <taxon>campanulids</taxon>
        <taxon>Asterales</taxon>
        <taxon>Asteraceae</taxon>
        <taxon>Cichorioideae</taxon>
        <taxon>Cichorieae</taxon>
        <taxon>Lactucinae</taxon>
        <taxon>Lactuca</taxon>
    </lineage>
</organism>
<sequence length="203" mass="23902">MDFSDDVFKDVFGGLYEPFAGLNEMDFELHGIYMDHEPQNEFFSPLNKCKDSFLNVLLSDDSLRNSSIVDEVRAQVYHDGDWKSDEEVVQERDKVKKKHIIHDPNTRWDLMEPKLGDMFESMAQLKFCMQNYAVANIYGLYYEKCDNTRKFKFGAMVTPEWIDRHYITETANKPKFKLREIIVDIKQTYKCVVSIGQVRRARA</sequence>